<name>A0AAU7JH90_9HYPH</name>
<accession>A0AAU7JH90</accession>
<gene>
    <name evidence="1" type="ORF">ABEG18_03085</name>
</gene>
<evidence type="ECO:0000313" key="1">
    <source>
        <dbReference type="EMBL" id="XBO39782.1"/>
    </source>
</evidence>
<reference evidence="1" key="1">
    <citation type="submission" date="2024-05" db="EMBL/GenBank/DDBJ databases">
        <authorList>
            <person name="Kim S."/>
            <person name="Heo J."/>
            <person name="Choi H."/>
            <person name="Choi Y."/>
            <person name="Kwon S.-W."/>
            <person name="Kim Y."/>
        </authorList>
    </citation>
    <scope>NUCLEOTIDE SEQUENCE</scope>
    <source>
        <strain evidence="1">KACC 23698</strain>
    </source>
</reference>
<protein>
    <submittedName>
        <fullName evidence="1">Uncharacterized protein</fullName>
    </submittedName>
</protein>
<proteinExistence type="predicted"/>
<dbReference type="RefSeq" id="WP_406856632.1">
    <property type="nucleotide sequence ID" value="NZ_CP157484.1"/>
</dbReference>
<sequence length="123" mass="13816">MTDQNMPLEVIAAHFGLLDAERQRDTAYLCLFAAVKAVVERDADDVSSTEYEHIRYAVAVYEEGLFSQAIRQLVLAQQTRKAIEGGAAFAPVGRKYAFRLAMLRRRMELQRLLAPVALQSRAS</sequence>
<dbReference type="AlphaFoldDB" id="A0AAU7JH90"/>
<dbReference type="EMBL" id="CP157484">
    <property type="protein sequence ID" value="XBO39782.1"/>
    <property type="molecule type" value="Genomic_DNA"/>
</dbReference>
<organism evidence="1">
    <name type="scientific">Alsobacter sp. KACC 23698</name>
    <dbReference type="NCBI Taxonomy" id="3149229"/>
    <lineage>
        <taxon>Bacteria</taxon>
        <taxon>Pseudomonadati</taxon>
        <taxon>Pseudomonadota</taxon>
        <taxon>Alphaproteobacteria</taxon>
        <taxon>Hyphomicrobiales</taxon>
        <taxon>Alsobacteraceae</taxon>
        <taxon>Alsobacter</taxon>
    </lineage>
</organism>